<dbReference type="Gene3D" id="1.20.1440.240">
    <property type="match status" value="1"/>
</dbReference>
<dbReference type="Gene3D" id="3.90.660.10">
    <property type="match status" value="1"/>
</dbReference>
<keyword evidence="1" id="KW-0812">Transmembrane</keyword>
<organism evidence="3 4">
    <name type="scientific">Streptomyces evansiae</name>
    <dbReference type="NCBI Taxonomy" id="3075535"/>
    <lineage>
        <taxon>Bacteria</taxon>
        <taxon>Bacillati</taxon>
        <taxon>Actinomycetota</taxon>
        <taxon>Actinomycetes</taxon>
        <taxon>Kitasatosporales</taxon>
        <taxon>Streptomycetaceae</taxon>
        <taxon>Streptomyces</taxon>
    </lineage>
</organism>
<comment type="caution">
    <text evidence="3">The sequence shown here is derived from an EMBL/GenBank/DDBJ whole genome shotgun (WGS) entry which is preliminary data.</text>
</comment>
<dbReference type="EMBL" id="JAVRER010000055">
    <property type="protein sequence ID" value="MDT0418825.1"/>
    <property type="molecule type" value="Genomic_DNA"/>
</dbReference>
<evidence type="ECO:0000313" key="3">
    <source>
        <dbReference type="EMBL" id="MDT0418825.1"/>
    </source>
</evidence>
<feature type="domain" description="Amine oxidase" evidence="2">
    <location>
        <begin position="74"/>
        <end position="523"/>
    </location>
</feature>
<sequence length="534" mass="57931">MEEMQPGSTRRSFLRNVGVTGGAGVMFATMGALGLAPDAAAAARHEPDFTAPRTGDFTLRGKAAAKVVVIGGGIAGLASAYELGKAGYDCTVLEARERTGGRNFTVRGGDTTLDLNGHRQTARFSKGQYMNAGPGRIAQWMITLDYCRELGVPIEVFTNTNASAYLYNEQAGMKTPTRYRTAKADVYGYVSELLAKATDRGALDKELTADDRERLQSFLTSFGDLGADRAYTGSERRGYLTDPGAAGTPGEELGSPAAVSEVFASHVGRYFSFEFGYDQAMLMFQPVGGMDRIPAALARAIGERRIRTGAAVTDLRNTAHGVTVTYTQGGRRHRVDADYCVAALPPNILAKTSHNLGPAVQSALEACKPSSAGKIGLEYRTRWWETEHRIYGGITETDMDLDHIWYPSHGYHDDRGLLIGYYNTGAHADSYAALTPEEREARAVAQGVKIHGESYREHLSSSFSHHWRQTPYLEASWHSLAGGPDAPAFAPLNEPAGHVYFAGDWLSYLDAWQHGAFSSARKVVGSLHRRVLNA</sequence>
<gene>
    <name evidence="3" type="ORF">RM574_25420</name>
</gene>
<evidence type="ECO:0000256" key="1">
    <source>
        <dbReference type="SAM" id="Phobius"/>
    </source>
</evidence>
<accession>A0ABD5EBK1</accession>
<dbReference type="Proteomes" id="UP001183607">
    <property type="component" value="Unassembled WGS sequence"/>
</dbReference>
<keyword evidence="1" id="KW-1133">Transmembrane helix</keyword>
<dbReference type="PANTHER" id="PTHR10742:SF410">
    <property type="entry name" value="LYSINE-SPECIFIC HISTONE DEMETHYLASE 2"/>
    <property type="match status" value="1"/>
</dbReference>
<feature type="transmembrane region" description="Helical" evidence="1">
    <location>
        <begin position="12"/>
        <end position="36"/>
    </location>
</feature>
<reference evidence="4" key="1">
    <citation type="submission" date="2023-07" db="EMBL/GenBank/DDBJ databases">
        <title>30 novel species of actinomycetes from the DSMZ collection.</title>
        <authorList>
            <person name="Nouioui I."/>
        </authorList>
    </citation>
    <scope>NUCLEOTIDE SEQUENCE [LARGE SCALE GENOMIC DNA]</scope>
    <source>
        <strain evidence="4">DSM 41982</strain>
    </source>
</reference>
<protein>
    <submittedName>
        <fullName evidence="3">Flavin monoamine oxidase family protein</fullName>
    </submittedName>
</protein>
<proteinExistence type="predicted"/>
<dbReference type="Gene3D" id="3.50.50.60">
    <property type="entry name" value="FAD/NAD(P)-binding domain"/>
    <property type="match status" value="1"/>
</dbReference>
<evidence type="ECO:0000313" key="4">
    <source>
        <dbReference type="Proteomes" id="UP001183607"/>
    </source>
</evidence>
<dbReference type="InterPro" id="IPR006311">
    <property type="entry name" value="TAT_signal"/>
</dbReference>
<dbReference type="InterPro" id="IPR002937">
    <property type="entry name" value="Amino_oxidase"/>
</dbReference>
<dbReference type="SUPFAM" id="SSF54373">
    <property type="entry name" value="FAD-linked reductases, C-terminal domain"/>
    <property type="match status" value="1"/>
</dbReference>
<keyword evidence="1" id="KW-0472">Membrane</keyword>
<name>A0ABD5EBK1_9ACTN</name>
<dbReference type="PANTHER" id="PTHR10742">
    <property type="entry name" value="FLAVIN MONOAMINE OXIDASE"/>
    <property type="match status" value="1"/>
</dbReference>
<dbReference type="SUPFAM" id="SSF51905">
    <property type="entry name" value="FAD/NAD(P)-binding domain"/>
    <property type="match status" value="1"/>
</dbReference>
<dbReference type="AlphaFoldDB" id="A0ABD5EBK1"/>
<dbReference type="PROSITE" id="PS51318">
    <property type="entry name" value="TAT"/>
    <property type="match status" value="1"/>
</dbReference>
<dbReference type="Pfam" id="PF01593">
    <property type="entry name" value="Amino_oxidase"/>
    <property type="match status" value="1"/>
</dbReference>
<dbReference type="RefSeq" id="WP_093852795.1">
    <property type="nucleotide sequence ID" value="NZ_JAVRER010000055.1"/>
</dbReference>
<dbReference type="InterPro" id="IPR036188">
    <property type="entry name" value="FAD/NAD-bd_sf"/>
</dbReference>
<evidence type="ECO:0000259" key="2">
    <source>
        <dbReference type="Pfam" id="PF01593"/>
    </source>
</evidence>
<dbReference type="InterPro" id="IPR050281">
    <property type="entry name" value="Flavin_monoamine_oxidase"/>
</dbReference>